<reference evidence="1 2" key="2">
    <citation type="journal article" date="2014" name="Emerg. Microbes Infect.">
        <title>Potential impact on kidney infection: a whole-genome analysis of Leptospira santarosai serovar Shermani.</title>
        <authorList>
            <person name="Chou L.F."/>
            <person name="Chen T.W."/>
            <person name="Ko Y.C."/>
            <person name="Pan M.J."/>
            <person name="Tian Y.C."/>
            <person name="Chiu C.H."/>
            <person name="Tang P."/>
            <person name="Hung C.C."/>
            <person name="Yang C.W."/>
        </authorList>
    </citation>
    <scope>NUCLEOTIDE SEQUENCE</scope>
    <source>
        <strain evidence="1 2">LT 821</strain>
    </source>
</reference>
<evidence type="ECO:0000313" key="2">
    <source>
        <dbReference type="Proteomes" id="UP000035800"/>
    </source>
</evidence>
<dbReference type="EMBL" id="CP006694">
    <property type="protein sequence ID" value="AIT10964.1"/>
    <property type="molecule type" value="Genomic_DNA"/>
</dbReference>
<dbReference type="AlphaFoldDB" id="A0A097ESQ3"/>
<organism evidence="1 2">
    <name type="scientific">Leptospira santarosai serovar Shermani str. LT 821</name>
    <dbReference type="NCBI Taxonomy" id="758847"/>
    <lineage>
        <taxon>Bacteria</taxon>
        <taxon>Pseudomonadati</taxon>
        <taxon>Spirochaetota</taxon>
        <taxon>Spirochaetia</taxon>
        <taxon>Leptospirales</taxon>
        <taxon>Leptospiraceae</taxon>
        <taxon>Leptospira</taxon>
    </lineage>
</organism>
<dbReference type="KEGG" id="lst:LSS_22190"/>
<proteinExistence type="predicted"/>
<dbReference type="STRING" id="758847.LSS_22190"/>
<evidence type="ECO:0000313" key="1">
    <source>
        <dbReference type="EMBL" id="AIT10964.1"/>
    </source>
</evidence>
<dbReference type="Proteomes" id="UP000035800">
    <property type="component" value="Chromosome I"/>
</dbReference>
<gene>
    <name evidence="1" type="ORF">LSS_22190</name>
</gene>
<accession>A0A097ESQ3</accession>
<name>A0A097ESQ3_9LEPT</name>
<sequence length="33" mass="3970">MRNSFKGKQSSYLFRIILEYSNLFDRKITNVSI</sequence>
<protein>
    <submittedName>
        <fullName evidence="1">Uncharacterized protein</fullName>
    </submittedName>
</protein>
<reference evidence="1 2" key="1">
    <citation type="journal article" date="2012" name="Gene">
        <title>Sequence of Leptospira santarosai serovar Shermani genome and prediction of virulence-associated genes.</title>
        <authorList>
            <person name="Chou L.F."/>
            <person name="Chen Y.T."/>
            <person name="Lu C.W."/>
            <person name="Ko Y.C."/>
            <person name="Tang C.Y."/>
            <person name="Pan M.J."/>
            <person name="Tian Y.C."/>
            <person name="Chiu C.H."/>
            <person name="Hung C.C."/>
            <person name="Yang C.W."/>
        </authorList>
    </citation>
    <scope>NUCLEOTIDE SEQUENCE [LARGE SCALE GENOMIC DNA]</scope>
    <source>
        <strain evidence="1">LT 821</strain>
    </source>
</reference>